<feature type="compositionally biased region" description="Polar residues" evidence="3">
    <location>
        <begin position="171"/>
        <end position="182"/>
    </location>
</feature>
<accession>A0A1Q3AKV4</accession>
<dbReference type="GO" id="GO:0006629">
    <property type="term" value="P:lipid metabolic process"/>
    <property type="evidence" value="ECO:0007669"/>
    <property type="project" value="UniProtKB-KW"/>
</dbReference>
<evidence type="ECO:0000256" key="1">
    <source>
        <dbReference type="ARBA" id="ARBA00023098"/>
    </source>
</evidence>
<feature type="compositionally biased region" description="Low complexity" evidence="3">
    <location>
        <begin position="111"/>
        <end position="122"/>
    </location>
</feature>
<comment type="caution">
    <text evidence="5">The sequence shown here is derived from an EMBL/GenBank/DDBJ whole genome shotgun (WGS) entry which is preliminary data.</text>
</comment>
<reference evidence="5 6" key="1">
    <citation type="submission" date="2016-08" db="EMBL/GenBank/DDBJ databases">
        <title>Draft genome sequence of allopolyploid Zygosaccharomyces rouxii.</title>
        <authorList>
            <person name="Watanabe J."/>
            <person name="Uehara K."/>
            <person name="Mogi Y."/>
            <person name="Tsukioka Y."/>
        </authorList>
    </citation>
    <scope>NUCLEOTIDE SEQUENCE [LARGE SCALE GENOMIC DNA]</scope>
    <source>
        <strain evidence="5 6">NBRC 110957</strain>
    </source>
</reference>
<feature type="compositionally biased region" description="Basic and acidic residues" evidence="3">
    <location>
        <begin position="680"/>
        <end position="699"/>
    </location>
</feature>
<feature type="compositionally biased region" description="Low complexity" evidence="3">
    <location>
        <begin position="360"/>
        <end position="376"/>
    </location>
</feature>
<feature type="region of interest" description="Disordered" evidence="3">
    <location>
        <begin position="1"/>
        <end position="517"/>
    </location>
</feature>
<dbReference type="FunFam" id="1.10.238.10:FF:000326">
    <property type="entry name" value="IRS4p EH domain-containing protein"/>
    <property type="match status" value="1"/>
</dbReference>
<dbReference type="GO" id="GO:0031505">
    <property type="term" value="P:fungal-type cell wall organization"/>
    <property type="evidence" value="ECO:0007669"/>
    <property type="project" value="UniProtKB-ARBA"/>
</dbReference>
<evidence type="ECO:0000313" key="6">
    <source>
        <dbReference type="Proteomes" id="UP000187013"/>
    </source>
</evidence>
<comment type="similarity">
    <text evidence="2">Belongs to the IRS4 family.</text>
</comment>
<sequence length="927" mass="104000">MVQQKNRPYQGNSTPMSEKPMSDSLRAAQVIFQKHSEHPTQPTPATPVGTTASANTNTSSTTNVRRGNSQLKPAKVAATTAKNRTVTPPPKTSNGTISSHQESPTPPSEQAHLAALLALATLNPGNDEESSHPGSNSGPVESEKAASVATKPKQPHSIPSQNLAHLYRVPSSRNGSNVNVANSRHKGSVSLDDLPRLEVSRDTSSPVQKAPVMTPSRANFPSNSNTNGTSKINANVNKQQHTEQSLPSPYGRSPTESQRQSCKQTAEQPKQQSKDIHKQPQEQLQQQLQSPPRPSSVQRGLSTPIQLPQRNLQVQTPQLPYHPHPEEQSPFQSNPPLTPHLHNSPTTSHDIEHQSLTMTPSSQNLSLQPQQQHSSPGRPVSRTLTGRVPPPRIYLSSSGEEGTTDFAADNETDATSERPVIQTRRKHLLRRDLDESSSSLISSDSPVSYPLENSSWDDPRRATVDNFGDELENDEVDENNIHEDDYDDYDDYEDDEDVEDEDIGEGYSLPPKVPRTPYDRYDFPETASLPNLDNISISTSNYSGPIATRPKRIPTRSTMPYKNVVKVPQSQTQLSPQAQLSPQSQQTPPPIQSPTQQQQPPNIKYQGTLPDLIPNHTRKTKMEKLKNKIFGSHNGRRKHASPFDFPTDRTCVTSDPEGHAVVKTNQNMRFKTTMRKDVYDGTYKDGTYHDPRDDGHKSPGGDYESDSDEDSDSSTEHREEKRNKNRGIGIRKRLKHTAAVVPYSDHLLHHESRHTPKTFNEDKPWKSHNDVGFVTSQERKRYEGMWVSNRCMYLDLLPWWAAVLDGDNNVNVQLPDDGLMLNLVVKDIWSRSNLSLELLLQIYDMVDTRRDGTLNRKSFVVGMWLVDQCLYGRKLPKEIDQKVWSSVDKYAVSTINSTNLRNLDRSRKKQMRQEIKNIKKDIKNVHL</sequence>
<protein>
    <recommendedName>
        <fullName evidence="4">EH domain-containing protein</fullName>
    </recommendedName>
</protein>
<dbReference type="OrthoDB" id="10045710at2759"/>
<feature type="compositionally biased region" description="Low complexity" evidence="3">
    <location>
        <begin position="281"/>
        <end position="299"/>
    </location>
</feature>
<evidence type="ECO:0000259" key="4">
    <source>
        <dbReference type="SMART" id="SM00027"/>
    </source>
</evidence>
<feature type="compositionally biased region" description="Polar residues" evidence="3">
    <location>
        <begin position="254"/>
        <end position="271"/>
    </location>
</feature>
<dbReference type="SUPFAM" id="SSF47473">
    <property type="entry name" value="EF-hand"/>
    <property type="match status" value="1"/>
</dbReference>
<evidence type="ECO:0000256" key="2">
    <source>
        <dbReference type="ARBA" id="ARBA00061579"/>
    </source>
</evidence>
<dbReference type="Gene3D" id="1.10.238.10">
    <property type="entry name" value="EF-hand"/>
    <property type="match status" value="1"/>
</dbReference>
<feature type="compositionally biased region" description="Polar residues" evidence="3">
    <location>
        <begin position="1"/>
        <end position="16"/>
    </location>
</feature>
<dbReference type="EMBL" id="BDGX01000054">
    <property type="protein sequence ID" value="GAV56369.1"/>
    <property type="molecule type" value="Genomic_DNA"/>
</dbReference>
<feature type="region of interest" description="Disordered" evidence="3">
    <location>
        <begin position="537"/>
        <end position="614"/>
    </location>
</feature>
<feature type="compositionally biased region" description="Low complexity" evidence="3">
    <location>
        <begin position="436"/>
        <end position="445"/>
    </location>
</feature>
<organism evidence="5 6">
    <name type="scientific">Zygosaccharomyces rouxii</name>
    <dbReference type="NCBI Taxonomy" id="4956"/>
    <lineage>
        <taxon>Eukaryota</taxon>
        <taxon>Fungi</taxon>
        <taxon>Dikarya</taxon>
        <taxon>Ascomycota</taxon>
        <taxon>Saccharomycotina</taxon>
        <taxon>Saccharomycetes</taxon>
        <taxon>Saccharomycetales</taxon>
        <taxon>Saccharomycetaceae</taxon>
        <taxon>Zygosaccharomyces</taxon>
    </lineage>
</organism>
<dbReference type="Pfam" id="PF12763">
    <property type="entry name" value="EH"/>
    <property type="match status" value="1"/>
</dbReference>
<feature type="compositionally biased region" description="Polar residues" evidence="3">
    <location>
        <begin position="329"/>
        <end position="359"/>
    </location>
</feature>
<keyword evidence="1" id="KW-0443">Lipid metabolism</keyword>
<dbReference type="CDD" id="cd00052">
    <property type="entry name" value="EH"/>
    <property type="match status" value="1"/>
</dbReference>
<feature type="compositionally biased region" description="Acidic residues" evidence="3">
    <location>
        <begin position="703"/>
        <end position="713"/>
    </location>
</feature>
<feature type="compositionally biased region" description="Low complexity" evidence="3">
    <location>
        <begin position="48"/>
        <end position="69"/>
    </location>
</feature>
<feature type="compositionally biased region" description="Polar residues" evidence="3">
    <location>
        <begin position="300"/>
        <end position="318"/>
    </location>
</feature>
<feature type="region of interest" description="Disordered" evidence="3">
    <location>
        <begin position="680"/>
        <end position="731"/>
    </location>
</feature>
<dbReference type="InterPro" id="IPR000261">
    <property type="entry name" value="EH_dom"/>
</dbReference>
<evidence type="ECO:0000256" key="3">
    <source>
        <dbReference type="SAM" id="MobiDB-lite"/>
    </source>
</evidence>
<dbReference type="SMART" id="SM00027">
    <property type="entry name" value="EH"/>
    <property type="match status" value="1"/>
</dbReference>
<feature type="compositionally biased region" description="Polar residues" evidence="3">
    <location>
        <begin position="80"/>
        <end position="103"/>
    </location>
</feature>
<feature type="compositionally biased region" description="Polar residues" evidence="3">
    <location>
        <begin position="216"/>
        <end position="247"/>
    </location>
</feature>
<dbReference type="AlphaFoldDB" id="A0A1Q3AKV4"/>
<dbReference type="GO" id="GO:0000407">
    <property type="term" value="C:phagophore assembly site"/>
    <property type="evidence" value="ECO:0007669"/>
    <property type="project" value="UniProtKB-ARBA"/>
</dbReference>
<feature type="compositionally biased region" description="Acidic residues" evidence="3">
    <location>
        <begin position="467"/>
        <end position="504"/>
    </location>
</feature>
<dbReference type="InterPro" id="IPR011992">
    <property type="entry name" value="EF-hand-dom_pair"/>
</dbReference>
<evidence type="ECO:0000313" key="5">
    <source>
        <dbReference type="EMBL" id="GAV56369.1"/>
    </source>
</evidence>
<proteinExistence type="inferred from homology"/>
<name>A0A1Q3AKV4_ZYGRO</name>
<dbReference type="Proteomes" id="UP000187013">
    <property type="component" value="Unassembled WGS sequence"/>
</dbReference>
<gene>
    <name evidence="5" type="ORF">ZYGR_0BB01460</name>
</gene>
<feature type="domain" description="EH" evidence="4">
    <location>
        <begin position="798"/>
        <end position="889"/>
    </location>
</feature>
<feature type="compositionally biased region" description="Low complexity" evidence="3">
    <location>
        <begin position="568"/>
        <end position="586"/>
    </location>
</feature>